<dbReference type="GO" id="GO:0007007">
    <property type="term" value="P:inner mitochondrial membrane organization"/>
    <property type="evidence" value="ECO:0007669"/>
    <property type="project" value="TreeGrafter"/>
</dbReference>
<dbReference type="InterPro" id="IPR008839">
    <property type="entry name" value="MDM33_fungi"/>
</dbReference>
<evidence type="ECO:0000256" key="9">
    <source>
        <dbReference type="ARBA" id="ARBA00024807"/>
    </source>
</evidence>
<reference evidence="14" key="1">
    <citation type="journal article" date="2015" name="J. Biotechnol.">
        <title>The structure of the Cyberlindnera jadinii genome and its relation to Candida utilis analyzed by the occurrence of single nucleotide polymorphisms.</title>
        <authorList>
            <person name="Rupp O."/>
            <person name="Brinkrolf K."/>
            <person name="Buerth C."/>
            <person name="Kunigo M."/>
            <person name="Schneider J."/>
            <person name="Jaenicke S."/>
            <person name="Goesmann A."/>
            <person name="Puehler A."/>
            <person name="Jaeger K.-E."/>
            <person name="Ernst J.F."/>
        </authorList>
    </citation>
    <scope>NUCLEOTIDE SEQUENCE [LARGE SCALE GENOMIC DNA]</scope>
    <source>
        <strain evidence="14">ATCC 18201 / CBS 1600 / BCRC 20928 / JCM 3617 / NBRC 0987 / NRRL Y-1542</strain>
    </source>
</reference>
<organism evidence="13 14">
    <name type="scientific">Cyberlindnera jadinii (strain ATCC 18201 / CBS 1600 / BCRC 20928 / JCM 3617 / NBRC 0987 / NRRL Y-1542)</name>
    <name type="common">Torula yeast</name>
    <name type="synonym">Candida utilis</name>
    <dbReference type="NCBI Taxonomy" id="983966"/>
    <lineage>
        <taxon>Eukaryota</taxon>
        <taxon>Fungi</taxon>
        <taxon>Dikarya</taxon>
        <taxon>Ascomycota</taxon>
        <taxon>Saccharomycotina</taxon>
        <taxon>Saccharomycetes</taxon>
        <taxon>Phaffomycetales</taxon>
        <taxon>Phaffomycetaceae</taxon>
        <taxon>Cyberlindnera</taxon>
    </lineage>
</organism>
<feature type="transmembrane region" description="Helical" evidence="10">
    <location>
        <begin position="293"/>
        <end position="313"/>
    </location>
</feature>
<comment type="subunit">
    <text evidence="10">Homooligomer.</text>
</comment>
<dbReference type="PANTHER" id="PTHR31961">
    <property type="entry name" value="SENSITIVE TO HIGH EXPRESSION PROTEIN 9, MITOCHONDRIAL"/>
    <property type="match status" value="1"/>
</dbReference>
<evidence type="ECO:0000256" key="5">
    <source>
        <dbReference type="ARBA" id="ARBA00022989"/>
    </source>
</evidence>
<evidence type="ECO:0000256" key="10">
    <source>
        <dbReference type="RuleBase" id="RU364128"/>
    </source>
</evidence>
<keyword evidence="5 10" id="KW-1133">Transmembrane helix</keyword>
<feature type="coiled-coil region" evidence="11">
    <location>
        <begin position="174"/>
        <end position="201"/>
    </location>
</feature>
<evidence type="ECO:0000256" key="6">
    <source>
        <dbReference type="ARBA" id="ARBA00023054"/>
    </source>
</evidence>
<proteinExistence type="inferred from homology"/>
<evidence type="ECO:0000256" key="7">
    <source>
        <dbReference type="ARBA" id="ARBA00023128"/>
    </source>
</evidence>
<keyword evidence="3 10" id="KW-0999">Mitochondrion inner membrane</keyword>
<evidence type="ECO:0000256" key="11">
    <source>
        <dbReference type="SAM" id="Coils"/>
    </source>
</evidence>
<gene>
    <name evidence="13" type="ORF">BN1211_0039</name>
</gene>
<comment type="subcellular location">
    <subcellularLocation>
        <location evidence="10">Mitochondrion inner membrane</location>
        <topology evidence="10">Multi-pass membrane protein</topology>
    </subcellularLocation>
</comment>
<dbReference type="Proteomes" id="UP000038830">
    <property type="component" value="Unassembled WGS sequence"/>
</dbReference>
<keyword evidence="7 10" id="KW-0496">Mitochondrion</keyword>
<evidence type="ECO:0000256" key="12">
    <source>
        <dbReference type="SAM" id="MobiDB-lite"/>
    </source>
</evidence>
<feature type="region of interest" description="Disordered" evidence="12">
    <location>
        <begin position="15"/>
        <end position="48"/>
    </location>
</feature>
<keyword evidence="8 10" id="KW-0472">Membrane</keyword>
<dbReference type="GO" id="GO:0005743">
    <property type="term" value="C:mitochondrial inner membrane"/>
    <property type="evidence" value="ECO:0007669"/>
    <property type="project" value="UniProtKB-SubCell"/>
</dbReference>
<dbReference type="Pfam" id="PF05546">
    <property type="entry name" value="She9_MDM33"/>
    <property type="match status" value="1"/>
</dbReference>
<sequence>MLQIAQHRHLTSTLSLLNKVPDKNPGVDKAKGDGDGDVGGEARDKQASPVDEYLNSLRPKLDRAHSLYQSTRRKTHQFVDAVKLHYAKAKQSIKDANVKLAQQEKELATYDFNEDFTSDRVKAGEHSKIEGLPSERERRRKLWAKKLDLYMDSLQETIFTATRALNDVTGYSSIQKLRQSIDALEKELEASKLAFKDAKQAYDSAISKRLESQREVNELLQRKSTWTPADLERFTTLYRDDHINSANEKETKIAMDLAEQRQEELYDKLSNAILTRYHEEQIWSDKIRRTSTWGTFALMGVNIILFLVFQLALEPWKRRRLVGNFESKVQQVLDENSKNQNEKLDIMTEKMESLKQSDIQGFQMIEEGICEEVTDDIDDLFVTPPIIQELPLPLELQCNNYLYMLKALWDKIVEPFREPWLLITNRELGSLTIQREELLSVLTVSLVLGTILGMVI</sequence>
<evidence type="ECO:0000256" key="2">
    <source>
        <dbReference type="ARBA" id="ARBA00022692"/>
    </source>
</evidence>
<evidence type="ECO:0000256" key="4">
    <source>
        <dbReference type="ARBA" id="ARBA00022946"/>
    </source>
</evidence>
<dbReference type="EMBL" id="CDQK01000001">
    <property type="protein sequence ID" value="CEP20245.1"/>
    <property type="molecule type" value="Genomic_DNA"/>
</dbReference>
<protein>
    <recommendedName>
        <fullName evidence="10">Sensitive to high expression protein 9, mitochondrial</fullName>
    </recommendedName>
</protein>
<evidence type="ECO:0000313" key="13">
    <source>
        <dbReference type="EMBL" id="CEP20245.1"/>
    </source>
</evidence>
<keyword evidence="4 10" id="KW-0809">Transit peptide</keyword>
<comment type="function">
    <text evidence="9">Required for the maintenance of the structure of the mitochondrial inner membrane. Involved in mitochondrial morphology. Causes growth arrest when highly overexpressed.</text>
</comment>
<evidence type="ECO:0000313" key="14">
    <source>
        <dbReference type="Proteomes" id="UP000038830"/>
    </source>
</evidence>
<keyword evidence="6 11" id="KW-0175">Coiled coil</keyword>
<feature type="compositionally biased region" description="Basic and acidic residues" evidence="12">
    <location>
        <begin position="20"/>
        <end position="46"/>
    </location>
</feature>
<feature type="transmembrane region" description="Helical" evidence="10">
    <location>
        <begin position="438"/>
        <end position="455"/>
    </location>
</feature>
<name>A0A0H5BXV0_CYBJN</name>
<evidence type="ECO:0000256" key="1">
    <source>
        <dbReference type="ARBA" id="ARBA00007472"/>
    </source>
</evidence>
<accession>A0A0H5BXV0</accession>
<dbReference type="PANTHER" id="PTHR31961:SF3">
    <property type="entry name" value="SENSITIVE TO HIGH EXPRESSION PROTEIN 9, MITOCHONDRIAL"/>
    <property type="match status" value="1"/>
</dbReference>
<evidence type="ECO:0000256" key="3">
    <source>
        <dbReference type="ARBA" id="ARBA00022792"/>
    </source>
</evidence>
<comment type="similarity">
    <text evidence="1 10">Belongs to the SHE9 family.</text>
</comment>
<dbReference type="AlphaFoldDB" id="A0A0H5BXV0"/>
<keyword evidence="2 10" id="KW-0812">Transmembrane</keyword>
<evidence type="ECO:0000256" key="8">
    <source>
        <dbReference type="ARBA" id="ARBA00023136"/>
    </source>
</evidence>